<dbReference type="Proteomes" id="UP001177341">
    <property type="component" value="Unassembled WGS sequence"/>
</dbReference>
<evidence type="ECO:0000313" key="1">
    <source>
        <dbReference type="EMBL" id="MDP2523960.1"/>
    </source>
</evidence>
<proteinExistence type="predicted"/>
<dbReference type="EMBL" id="JAUYVO010000012">
    <property type="protein sequence ID" value="MDP2523960.1"/>
    <property type="molecule type" value="Genomic_DNA"/>
</dbReference>
<comment type="caution">
    <text evidence="1">The sequence shown here is derived from an EMBL/GenBank/DDBJ whole genome shotgun (WGS) entry which is preliminary data.</text>
</comment>
<protein>
    <recommendedName>
        <fullName evidence="3">HTH psq-type domain-containing protein</fullName>
    </recommendedName>
</protein>
<evidence type="ECO:0008006" key="3">
    <source>
        <dbReference type="Google" id="ProtNLM"/>
    </source>
</evidence>
<keyword evidence="2" id="KW-1185">Reference proteome</keyword>
<accession>A0ABT9EY72</accession>
<evidence type="ECO:0000313" key="2">
    <source>
        <dbReference type="Proteomes" id="UP001177341"/>
    </source>
</evidence>
<name>A0ABT9EY72_9GAMM</name>
<dbReference type="RefSeq" id="WP_305451108.1">
    <property type="nucleotide sequence ID" value="NZ_JAUYVO010000012.1"/>
</dbReference>
<sequence>MQKKQWFPPEGSLELDPIDAEVAKYAFDNELHARSTIWKHVYHNEPIPDYFKPLLLKILLDDFKGKSKQNNSLYWISIIKEVIELLNESDLTQTVAIETVSNKYSIPYETLKRRFDDKDSRILRSSISPKQKKTIK</sequence>
<gene>
    <name evidence="1" type="ORF">Q8W30_15415</name>
</gene>
<organism evidence="1 2">
    <name type="scientific">Neptunomonas phycophila</name>
    <dbReference type="NCBI Taxonomy" id="1572645"/>
    <lineage>
        <taxon>Bacteria</taxon>
        <taxon>Pseudomonadati</taxon>
        <taxon>Pseudomonadota</taxon>
        <taxon>Gammaproteobacteria</taxon>
        <taxon>Oceanospirillales</taxon>
        <taxon>Oceanospirillaceae</taxon>
        <taxon>Neptunomonas</taxon>
    </lineage>
</organism>
<reference evidence="1" key="1">
    <citation type="submission" date="2023-07" db="EMBL/GenBank/DDBJ databases">
        <title>Genome content predicts the carbon catabolic preferences of heterotrophic bacteria.</title>
        <authorList>
            <person name="Gralka M."/>
        </authorList>
    </citation>
    <scope>NUCLEOTIDE SEQUENCE</scope>
    <source>
        <strain evidence="1">5G01</strain>
    </source>
</reference>